<gene>
    <name evidence="3" type="ORF">GCM10022381_01500</name>
</gene>
<protein>
    <submittedName>
        <fullName evidence="3">Enoyl-CoA hydratase/isomerase family protein</fullName>
    </submittedName>
</protein>
<dbReference type="Pfam" id="PF00378">
    <property type="entry name" value="ECH_1"/>
    <property type="match status" value="1"/>
</dbReference>
<accession>A0ABP7JZN4</accession>
<evidence type="ECO:0000256" key="2">
    <source>
        <dbReference type="RuleBase" id="RU003707"/>
    </source>
</evidence>
<sequence length="257" mass="27641">MTGAVLRVEQRGPVRWLHLSRPAQRNALNGEIAEALARQVEDIEADDRTSVVVVAGDGPSFCAGGDFRHFLRLHEEGGVVPFLAELSRCFTMIEASSKVWVAALHGHAIAGGLELALVCDVVIAAEGTLIGDGHLNNALLPGAGSSVRLERAVGKGTARWLHLTGDTVPAEQLKDTGWLHTVVPAEYLHEEADRVARHLARQNLPTQRRMKQLLVAVASVDTGAGLARELEFFGDNWASENVAGALRGFLDRRALSS</sequence>
<dbReference type="PROSITE" id="PS00166">
    <property type="entry name" value="ENOYL_COA_HYDRATASE"/>
    <property type="match status" value="1"/>
</dbReference>
<organism evidence="3 4">
    <name type="scientific">Leifsonia kafniensis</name>
    <dbReference type="NCBI Taxonomy" id="475957"/>
    <lineage>
        <taxon>Bacteria</taxon>
        <taxon>Bacillati</taxon>
        <taxon>Actinomycetota</taxon>
        <taxon>Actinomycetes</taxon>
        <taxon>Micrococcales</taxon>
        <taxon>Microbacteriaceae</taxon>
        <taxon>Leifsonia</taxon>
    </lineage>
</organism>
<dbReference type="PANTHER" id="PTHR43802">
    <property type="entry name" value="ENOYL-COA HYDRATASE"/>
    <property type="match status" value="1"/>
</dbReference>
<proteinExistence type="inferred from homology"/>
<dbReference type="PANTHER" id="PTHR43802:SF1">
    <property type="entry name" value="IP11341P-RELATED"/>
    <property type="match status" value="1"/>
</dbReference>
<evidence type="ECO:0000313" key="3">
    <source>
        <dbReference type="EMBL" id="GAA3860802.1"/>
    </source>
</evidence>
<dbReference type="SUPFAM" id="SSF52096">
    <property type="entry name" value="ClpP/crotonase"/>
    <property type="match status" value="1"/>
</dbReference>
<keyword evidence="4" id="KW-1185">Reference proteome</keyword>
<dbReference type="EMBL" id="BAABCN010000002">
    <property type="protein sequence ID" value="GAA3860802.1"/>
    <property type="molecule type" value="Genomic_DNA"/>
</dbReference>
<comment type="similarity">
    <text evidence="1 2">Belongs to the enoyl-CoA hydratase/isomerase family.</text>
</comment>
<reference evidence="4" key="1">
    <citation type="journal article" date="2019" name="Int. J. Syst. Evol. Microbiol.">
        <title>The Global Catalogue of Microorganisms (GCM) 10K type strain sequencing project: providing services to taxonomists for standard genome sequencing and annotation.</title>
        <authorList>
            <consortium name="The Broad Institute Genomics Platform"/>
            <consortium name="The Broad Institute Genome Sequencing Center for Infectious Disease"/>
            <person name="Wu L."/>
            <person name="Ma J."/>
        </authorList>
    </citation>
    <scope>NUCLEOTIDE SEQUENCE [LARGE SCALE GENOMIC DNA]</scope>
    <source>
        <strain evidence="4">JCM 17021</strain>
    </source>
</reference>
<dbReference type="Gene3D" id="3.90.226.10">
    <property type="entry name" value="2-enoyl-CoA Hydratase, Chain A, domain 1"/>
    <property type="match status" value="1"/>
</dbReference>
<comment type="caution">
    <text evidence="3">The sequence shown here is derived from an EMBL/GenBank/DDBJ whole genome shotgun (WGS) entry which is preliminary data.</text>
</comment>
<dbReference type="CDD" id="cd06558">
    <property type="entry name" value="crotonase-like"/>
    <property type="match status" value="1"/>
</dbReference>
<dbReference type="Proteomes" id="UP001501803">
    <property type="component" value="Unassembled WGS sequence"/>
</dbReference>
<dbReference type="InterPro" id="IPR018376">
    <property type="entry name" value="Enoyl-CoA_hyd/isom_CS"/>
</dbReference>
<evidence type="ECO:0000256" key="1">
    <source>
        <dbReference type="ARBA" id="ARBA00005254"/>
    </source>
</evidence>
<dbReference type="InterPro" id="IPR029045">
    <property type="entry name" value="ClpP/crotonase-like_dom_sf"/>
</dbReference>
<dbReference type="InterPro" id="IPR001753">
    <property type="entry name" value="Enoyl-CoA_hydra/iso"/>
</dbReference>
<evidence type="ECO:0000313" key="4">
    <source>
        <dbReference type="Proteomes" id="UP001501803"/>
    </source>
</evidence>
<name>A0ABP7JZN4_9MICO</name>